<gene>
    <name evidence="1" type="ORF">MUN76_04945</name>
</gene>
<evidence type="ECO:0000313" key="1">
    <source>
        <dbReference type="EMBL" id="UOQ61323.1"/>
    </source>
</evidence>
<name>A0ABY4FYF0_9MICO</name>
<dbReference type="SUPFAM" id="SSF52540">
    <property type="entry name" value="P-loop containing nucleoside triphosphate hydrolases"/>
    <property type="match status" value="1"/>
</dbReference>
<evidence type="ECO:0008006" key="3">
    <source>
        <dbReference type="Google" id="ProtNLM"/>
    </source>
</evidence>
<organism evidence="1 2">
    <name type="scientific">Leucobacter rhizosphaerae</name>
    <dbReference type="NCBI Taxonomy" id="2932245"/>
    <lineage>
        <taxon>Bacteria</taxon>
        <taxon>Bacillati</taxon>
        <taxon>Actinomycetota</taxon>
        <taxon>Actinomycetes</taxon>
        <taxon>Micrococcales</taxon>
        <taxon>Microbacteriaceae</taxon>
        <taxon>Leucobacter</taxon>
    </lineage>
</organism>
<dbReference type="RefSeq" id="WP_244687703.1">
    <property type="nucleotide sequence ID" value="NZ_CP095043.1"/>
</dbReference>
<evidence type="ECO:0000313" key="2">
    <source>
        <dbReference type="Proteomes" id="UP000831775"/>
    </source>
</evidence>
<dbReference type="InterPro" id="IPR027417">
    <property type="entry name" value="P-loop_NTPase"/>
</dbReference>
<accession>A0ABY4FYF0</accession>
<sequence length="185" mass="20397">MQLGELDVILIDGRSGSGKTSLTERLVTRQRLDGGRIQVLHVEDLYPGWDGLAAGSRSVATALDAGGYRRYDWHAETFGDWIALTTDRPLVVEGCGAVTAENLAAAQRWAERIAGAASPARVHAVWLDGSAELRRGRALARDGETFRPHWERWAAQEDRLFARTQPETLADEIIRIEEPARGPVD</sequence>
<reference evidence="1 2" key="1">
    <citation type="submission" date="2022-04" db="EMBL/GenBank/DDBJ databases">
        <title>Leucobacter sp. isolated from rhizosphere of onion.</title>
        <authorList>
            <person name="Won M."/>
            <person name="Lee C.-M."/>
            <person name="Woen H.-Y."/>
            <person name="Kwon S.-W."/>
        </authorList>
    </citation>
    <scope>NUCLEOTIDE SEQUENCE [LARGE SCALE GENOMIC DNA]</scope>
    <source>
        <strain evidence="1 2">H25R-14</strain>
    </source>
</reference>
<dbReference type="EMBL" id="CP095043">
    <property type="protein sequence ID" value="UOQ61323.1"/>
    <property type="molecule type" value="Genomic_DNA"/>
</dbReference>
<dbReference type="Gene3D" id="3.40.50.300">
    <property type="entry name" value="P-loop containing nucleotide triphosphate hydrolases"/>
    <property type="match status" value="1"/>
</dbReference>
<proteinExistence type="predicted"/>
<protein>
    <recommendedName>
        <fullName evidence="3">ATP-binding protein</fullName>
    </recommendedName>
</protein>
<keyword evidence="2" id="KW-1185">Reference proteome</keyword>
<dbReference type="Proteomes" id="UP000831775">
    <property type="component" value="Chromosome"/>
</dbReference>